<sequence length="72" mass="7949">MSDRVGRGMIIDPQMEIGLVKFAYPGLPITSLLQGVSEIPRVFTEEAGKTACALQIDKNEMLAKHLDYTQVI</sequence>
<name>A0AAU8JJA2_9CYAN</name>
<gene>
    <name evidence="1" type="ORF">ABWT76_001754</name>
</gene>
<protein>
    <submittedName>
        <fullName evidence="1">Uncharacterized protein</fullName>
    </submittedName>
</protein>
<evidence type="ECO:0000313" key="1">
    <source>
        <dbReference type="EMBL" id="XCM38876.1"/>
    </source>
</evidence>
<reference evidence="1" key="1">
    <citation type="submission" date="2024-07" db="EMBL/GenBank/DDBJ databases">
        <authorList>
            <person name="Kim Y.J."/>
            <person name="Jeong J.Y."/>
        </authorList>
    </citation>
    <scope>NUCLEOTIDE SEQUENCE</scope>
    <source>
        <strain evidence="1">GIHE-MW2</strain>
    </source>
</reference>
<dbReference type="RefSeq" id="WP_156331493.1">
    <property type="nucleotide sequence ID" value="NZ_CP159837.1"/>
</dbReference>
<dbReference type="AlphaFoldDB" id="A0AAU8JJA2"/>
<organism evidence="1">
    <name type="scientific">Planktothricoides raciborskii GIHE-MW2</name>
    <dbReference type="NCBI Taxonomy" id="2792601"/>
    <lineage>
        <taxon>Bacteria</taxon>
        <taxon>Bacillati</taxon>
        <taxon>Cyanobacteriota</taxon>
        <taxon>Cyanophyceae</taxon>
        <taxon>Oscillatoriophycideae</taxon>
        <taxon>Oscillatoriales</taxon>
        <taxon>Oscillatoriaceae</taxon>
        <taxon>Planktothricoides</taxon>
    </lineage>
</organism>
<accession>A0AAU8JJA2</accession>
<dbReference type="EMBL" id="CP159837">
    <property type="protein sequence ID" value="XCM38876.1"/>
    <property type="molecule type" value="Genomic_DNA"/>
</dbReference>
<proteinExistence type="predicted"/>